<reference evidence="1 2" key="1">
    <citation type="submission" date="2014-04" db="EMBL/GenBank/DDBJ databases">
        <authorList>
            <consortium name="DOE Joint Genome Institute"/>
            <person name="Kuo A."/>
            <person name="Kohler A."/>
            <person name="Costa M.D."/>
            <person name="Nagy L.G."/>
            <person name="Floudas D."/>
            <person name="Copeland A."/>
            <person name="Barry K.W."/>
            <person name="Cichocki N."/>
            <person name="Veneault-Fourrey C."/>
            <person name="LaButti K."/>
            <person name="Lindquist E.A."/>
            <person name="Lipzen A."/>
            <person name="Lundell T."/>
            <person name="Morin E."/>
            <person name="Murat C."/>
            <person name="Sun H."/>
            <person name="Tunlid A."/>
            <person name="Henrissat B."/>
            <person name="Grigoriev I.V."/>
            <person name="Hibbett D.S."/>
            <person name="Martin F."/>
            <person name="Nordberg H.P."/>
            <person name="Cantor M.N."/>
            <person name="Hua S.X."/>
        </authorList>
    </citation>
    <scope>NUCLEOTIDE SEQUENCE [LARGE SCALE GENOMIC DNA]</scope>
    <source>
        <strain evidence="1 2">Marx 270</strain>
    </source>
</reference>
<name>A0A0C3P1E1_PISTI</name>
<accession>A0A0C3P1E1</accession>
<keyword evidence="2" id="KW-1185">Reference proteome</keyword>
<dbReference type="Proteomes" id="UP000054217">
    <property type="component" value="Unassembled WGS sequence"/>
</dbReference>
<dbReference type="InParanoid" id="A0A0C3P1E1"/>
<proteinExistence type="predicted"/>
<protein>
    <submittedName>
        <fullName evidence="1">Uncharacterized protein</fullName>
    </submittedName>
</protein>
<dbReference type="EMBL" id="KN831961">
    <property type="protein sequence ID" value="KIO06880.1"/>
    <property type="molecule type" value="Genomic_DNA"/>
</dbReference>
<sequence>MNVEWSIQGDVSATALGPFPCALVGGIRNTSRSCPTQKLHYGIQAYLVRHPAKESRWMIWPGVETKEH</sequence>
<dbReference type="HOGENOM" id="CLU_2794948_0_0_1"/>
<evidence type="ECO:0000313" key="1">
    <source>
        <dbReference type="EMBL" id="KIO06880.1"/>
    </source>
</evidence>
<dbReference type="OrthoDB" id="10604320at2759"/>
<reference evidence="2" key="2">
    <citation type="submission" date="2015-01" db="EMBL/GenBank/DDBJ databases">
        <title>Evolutionary Origins and Diversification of the Mycorrhizal Mutualists.</title>
        <authorList>
            <consortium name="DOE Joint Genome Institute"/>
            <consortium name="Mycorrhizal Genomics Consortium"/>
            <person name="Kohler A."/>
            <person name="Kuo A."/>
            <person name="Nagy L.G."/>
            <person name="Floudas D."/>
            <person name="Copeland A."/>
            <person name="Barry K.W."/>
            <person name="Cichocki N."/>
            <person name="Veneault-Fourrey C."/>
            <person name="LaButti K."/>
            <person name="Lindquist E.A."/>
            <person name="Lipzen A."/>
            <person name="Lundell T."/>
            <person name="Morin E."/>
            <person name="Murat C."/>
            <person name="Riley R."/>
            <person name="Ohm R."/>
            <person name="Sun H."/>
            <person name="Tunlid A."/>
            <person name="Henrissat B."/>
            <person name="Grigoriev I.V."/>
            <person name="Hibbett D.S."/>
            <person name="Martin F."/>
        </authorList>
    </citation>
    <scope>NUCLEOTIDE SEQUENCE [LARGE SCALE GENOMIC DNA]</scope>
    <source>
        <strain evidence="2">Marx 270</strain>
    </source>
</reference>
<organism evidence="1 2">
    <name type="scientific">Pisolithus tinctorius Marx 270</name>
    <dbReference type="NCBI Taxonomy" id="870435"/>
    <lineage>
        <taxon>Eukaryota</taxon>
        <taxon>Fungi</taxon>
        <taxon>Dikarya</taxon>
        <taxon>Basidiomycota</taxon>
        <taxon>Agaricomycotina</taxon>
        <taxon>Agaricomycetes</taxon>
        <taxon>Agaricomycetidae</taxon>
        <taxon>Boletales</taxon>
        <taxon>Sclerodermatineae</taxon>
        <taxon>Pisolithaceae</taxon>
        <taxon>Pisolithus</taxon>
    </lineage>
</organism>
<dbReference type="AlphaFoldDB" id="A0A0C3P1E1"/>
<gene>
    <name evidence="1" type="ORF">M404DRAFT_998303</name>
</gene>
<evidence type="ECO:0000313" key="2">
    <source>
        <dbReference type="Proteomes" id="UP000054217"/>
    </source>
</evidence>